<accession>A0ABN1MQX9</accession>
<reference evidence="2 3" key="1">
    <citation type="journal article" date="2019" name="Int. J. Syst. Evol. Microbiol.">
        <title>The Global Catalogue of Microorganisms (GCM) 10K type strain sequencing project: providing services to taxonomists for standard genome sequencing and annotation.</title>
        <authorList>
            <consortium name="The Broad Institute Genomics Platform"/>
            <consortium name="The Broad Institute Genome Sequencing Center for Infectious Disease"/>
            <person name="Wu L."/>
            <person name="Ma J."/>
        </authorList>
    </citation>
    <scope>NUCLEOTIDE SEQUENCE [LARGE SCALE GENOMIC DNA]</scope>
    <source>
        <strain evidence="2 3">JCM 16083</strain>
    </source>
</reference>
<dbReference type="InterPro" id="IPR036779">
    <property type="entry name" value="LysM_dom_sf"/>
</dbReference>
<keyword evidence="3" id="KW-1185">Reference proteome</keyword>
<gene>
    <name evidence="2" type="ORF">GCM10009118_21140</name>
</gene>
<dbReference type="InterPro" id="IPR018392">
    <property type="entry name" value="LysM"/>
</dbReference>
<dbReference type="EMBL" id="BAAAFH010000011">
    <property type="protein sequence ID" value="GAA0875705.1"/>
    <property type="molecule type" value="Genomic_DNA"/>
</dbReference>
<evidence type="ECO:0000259" key="1">
    <source>
        <dbReference type="PROSITE" id="PS51782"/>
    </source>
</evidence>
<dbReference type="Proteomes" id="UP001501126">
    <property type="component" value="Unassembled WGS sequence"/>
</dbReference>
<feature type="domain" description="LysM" evidence="1">
    <location>
        <begin position="203"/>
        <end position="250"/>
    </location>
</feature>
<organism evidence="2 3">
    <name type="scientific">Wandonia haliotis</name>
    <dbReference type="NCBI Taxonomy" id="574963"/>
    <lineage>
        <taxon>Bacteria</taxon>
        <taxon>Pseudomonadati</taxon>
        <taxon>Bacteroidota</taxon>
        <taxon>Flavobacteriia</taxon>
        <taxon>Flavobacteriales</taxon>
        <taxon>Crocinitomicaceae</taxon>
        <taxon>Wandonia</taxon>
    </lineage>
</organism>
<comment type="caution">
    <text evidence="2">The sequence shown here is derived from an EMBL/GenBank/DDBJ whole genome shotgun (WGS) entry which is preliminary data.</text>
</comment>
<dbReference type="Gene3D" id="3.10.350.10">
    <property type="entry name" value="LysM domain"/>
    <property type="match status" value="1"/>
</dbReference>
<dbReference type="RefSeq" id="WP_343787469.1">
    <property type="nucleotide sequence ID" value="NZ_BAAAFH010000011.1"/>
</dbReference>
<protein>
    <recommendedName>
        <fullName evidence="1">LysM domain-containing protein</fullName>
    </recommendedName>
</protein>
<dbReference type="InterPro" id="IPR045361">
    <property type="entry name" value="CIS_tube_prot_N"/>
</dbReference>
<evidence type="ECO:0000313" key="3">
    <source>
        <dbReference type="Proteomes" id="UP001501126"/>
    </source>
</evidence>
<sequence length="254" mass="28085">MAFPRGQLTKMTIIFYPDKNIPGVGIPFTPMYNPESYNLNHALDYDSEERMIVGNLDKKFLRIKPKSLSLKLYFDGTNASPSNLSGLGIDLADIPDFNSVVAQVEAFLTLGARVGNWSESGVVSSALDGDVGKTNDHHKPMYMMVVWGTFLMTGVLSSANVKYTMFSPEGIPLRAEMDVTILESSDVSLVEKAMKLLSPDLTKAILVKEGDTLPNLCFKEYGDASMYMQIAEVNKLKNFRKLVPGTELIFPPIK</sequence>
<proteinExistence type="predicted"/>
<evidence type="ECO:0000313" key="2">
    <source>
        <dbReference type="EMBL" id="GAA0875705.1"/>
    </source>
</evidence>
<name>A0ABN1MQX9_9FLAO</name>
<dbReference type="Pfam" id="PF19266">
    <property type="entry name" value="CIS_tube"/>
    <property type="match status" value="1"/>
</dbReference>
<dbReference type="PROSITE" id="PS51782">
    <property type="entry name" value="LYSM"/>
    <property type="match status" value="1"/>
</dbReference>